<keyword evidence="1" id="KW-0732">Signal</keyword>
<name>A0ABY5GMJ9_9GAMM</name>
<protein>
    <submittedName>
        <fullName evidence="2">Glycoside hydrolase</fullName>
    </submittedName>
</protein>
<dbReference type="EMBL" id="CP101509">
    <property type="protein sequence ID" value="UTV30559.1"/>
    <property type="molecule type" value="Genomic_DNA"/>
</dbReference>
<evidence type="ECO:0000313" key="2">
    <source>
        <dbReference type="EMBL" id="UTV30559.1"/>
    </source>
</evidence>
<gene>
    <name evidence="2" type="ORF">NNL38_18515</name>
</gene>
<proteinExistence type="predicted"/>
<feature type="signal peptide" evidence="1">
    <location>
        <begin position="1"/>
        <end position="27"/>
    </location>
</feature>
<feature type="chain" id="PRO_5046447071" evidence="1">
    <location>
        <begin position="28"/>
        <end position="774"/>
    </location>
</feature>
<dbReference type="Proteomes" id="UP001057998">
    <property type="component" value="Chromosome 2"/>
</dbReference>
<keyword evidence="2" id="KW-0378">Hydrolase</keyword>
<keyword evidence="3" id="KW-1185">Reference proteome</keyword>
<dbReference type="GO" id="GO:0016787">
    <property type="term" value="F:hydrolase activity"/>
    <property type="evidence" value="ECO:0007669"/>
    <property type="project" value="UniProtKB-KW"/>
</dbReference>
<dbReference type="Pfam" id="PF11308">
    <property type="entry name" value="Glyco_hydro_129"/>
    <property type="match status" value="1"/>
</dbReference>
<dbReference type="InterPro" id="IPR021459">
    <property type="entry name" value="GH101-related"/>
</dbReference>
<reference evidence="2" key="1">
    <citation type="submission" date="2022-07" db="EMBL/GenBank/DDBJ databases">
        <title>Genome sequencing of Photobacterium atrarenae GJH2-4.</title>
        <authorList>
            <person name="Park S.-J."/>
        </authorList>
    </citation>
    <scope>NUCLEOTIDE SEQUENCE</scope>
    <source>
        <strain evidence="2">GJH2-4</strain>
    </source>
</reference>
<accession>A0ABY5GMJ9</accession>
<evidence type="ECO:0000256" key="1">
    <source>
        <dbReference type="SAM" id="SignalP"/>
    </source>
</evidence>
<organism evidence="2 3">
    <name type="scientific">Photobacterium atrarenae</name>
    <dbReference type="NCBI Taxonomy" id="865757"/>
    <lineage>
        <taxon>Bacteria</taxon>
        <taxon>Pseudomonadati</taxon>
        <taxon>Pseudomonadota</taxon>
        <taxon>Gammaproteobacteria</taxon>
        <taxon>Vibrionales</taxon>
        <taxon>Vibrionaceae</taxon>
        <taxon>Photobacterium</taxon>
    </lineage>
</organism>
<sequence>MSLLIPVPQRCALLSLLLATIAGSPQAAEIALSDGEQAVTLDPQTLSIDWNNVQINQATLRIGGKTQTVTELRQSAAQQASWTLMPARVRVRASLDQTLSLTFAIDDTVTIARDQPVTLAWFDLPHQATRTLYLPFSEGMRVPTDHPVWAQYLQQHHSGANTTQNLKMPFWTTRQGDTFISYHLVTATNNQLTFTEAAEGPTGVQAQNQAQNEKPQLDMQASHQFTPLNRSQDFVVRISLGDNPLSGAKQYRQWRAGHHQAQPLAAKLQHNPALKKLIGASQVYLFGKDVLAVQDVKDWWGLKNWIMSHPELTLSKEATQELGNLKQGQDWLSRYHKQLLVNSLNTALNQLFPAEPVQLNNNTIESQFNAAQLRKLWLSNQAGRYLTPPDSWGQGLASSMITNLQAAGLSKLWLGLDNWMPAFYQPQVVDQAKSAGYLVATYDSYNTAIPAGLNDGWLTAQLPGEMRTGCAIKQANGTKKKGFRGHGFYLNPNCQRGYVEQRIRDITRFGHFDSLFLDVDATAMAREDYRDGTSEQQMLHAFNDRMQWIADSTSMVLGSEDGNSLTTRGIAFAHGLETVGFGWSDPDMRNNRQSPYYLGRWYPDHRPDFFFQPAKVKAPYQTLLFAPQFRIPLYQAVFHDEVINSHHWHSDSLKFSNVRTERDLIGMLYNTPAMVHLSREDAASPDSPRIKALRHYQDGYLPLHRALWDQPLVDFRWLDDEGWLQQTTFDDGSRVIANFSGQARRYQQQTVPPQSIIATLSDGEVIRWQSQPNL</sequence>
<evidence type="ECO:0000313" key="3">
    <source>
        <dbReference type="Proteomes" id="UP001057998"/>
    </source>
</evidence>
<dbReference type="RefSeq" id="WP_255391919.1">
    <property type="nucleotide sequence ID" value="NZ_CP101509.1"/>
</dbReference>